<dbReference type="SUPFAM" id="SSF53187">
    <property type="entry name" value="Zn-dependent exopeptidases"/>
    <property type="match status" value="1"/>
</dbReference>
<gene>
    <name evidence="1" type="ORF">TBK1r_25710</name>
</gene>
<keyword evidence="2" id="KW-1185">Reference proteome</keyword>
<dbReference type="RefSeq" id="WP_145210722.1">
    <property type="nucleotide sequence ID" value="NZ_CP036432.1"/>
</dbReference>
<reference evidence="1 2" key="1">
    <citation type="submission" date="2019-02" db="EMBL/GenBank/DDBJ databases">
        <title>Deep-cultivation of Planctomycetes and their phenomic and genomic characterization uncovers novel biology.</title>
        <authorList>
            <person name="Wiegand S."/>
            <person name="Jogler M."/>
            <person name="Boedeker C."/>
            <person name="Pinto D."/>
            <person name="Vollmers J."/>
            <person name="Rivas-Marin E."/>
            <person name="Kohn T."/>
            <person name="Peeters S.H."/>
            <person name="Heuer A."/>
            <person name="Rast P."/>
            <person name="Oberbeckmann S."/>
            <person name="Bunk B."/>
            <person name="Jeske O."/>
            <person name="Meyerdierks A."/>
            <person name="Storesund J.E."/>
            <person name="Kallscheuer N."/>
            <person name="Luecker S."/>
            <person name="Lage O.M."/>
            <person name="Pohl T."/>
            <person name="Merkel B.J."/>
            <person name="Hornburger P."/>
            <person name="Mueller R.-W."/>
            <person name="Bruemmer F."/>
            <person name="Labrenz M."/>
            <person name="Spormann A.M."/>
            <person name="Op den Camp H."/>
            <person name="Overmann J."/>
            <person name="Amann R."/>
            <person name="Jetten M.S.M."/>
            <person name="Mascher T."/>
            <person name="Medema M.H."/>
            <person name="Devos D.P."/>
            <person name="Kaster A.-K."/>
            <person name="Ovreas L."/>
            <person name="Rohde M."/>
            <person name="Galperin M.Y."/>
            <person name="Jogler C."/>
        </authorList>
    </citation>
    <scope>NUCLEOTIDE SEQUENCE [LARGE SCALE GENOMIC DNA]</scope>
    <source>
        <strain evidence="1 2">TBK1r</strain>
    </source>
</reference>
<organism evidence="1 2">
    <name type="scientific">Stieleria magnilauensis</name>
    <dbReference type="NCBI Taxonomy" id="2527963"/>
    <lineage>
        <taxon>Bacteria</taxon>
        <taxon>Pseudomonadati</taxon>
        <taxon>Planctomycetota</taxon>
        <taxon>Planctomycetia</taxon>
        <taxon>Pirellulales</taxon>
        <taxon>Pirellulaceae</taxon>
        <taxon>Stieleria</taxon>
    </lineage>
</organism>
<evidence type="ECO:0000313" key="1">
    <source>
        <dbReference type="EMBL" id="QDV83629.1"/>
    </source>
</evidence>
<evidence type="ECO:0000313" key="2">
    <source>
        <dbReference type="Proteomes" id="UP000318081"/>
    </source>
</evidence>
<dbReference type="EMBL" id="CP036432">
    <property type="protein sequence ID" value="QDV83629.1"/>
    <property type="molecule type" value="Genomic_DNA"/>
</dbReference>
<proteinExistence type="predicted"/>
<dbReference type="Gene3D" id="3.40.630.40">
    <property type="entry name" value="Zn-dependent exopeptidases"/>
    <property type="match status" value="1"/>
</dbReference>
<dbReference type="InterPro" id="IPR007709">
    <property type="entry name" value="N-FG_amidohydro"/>
</dbReference>
<sequence>MPSANCDQSYVVTCEHGGNQVPSEFADAFRRGDAMAWLASHRGHDPGSLTAAMQLAEHLNVDLISSTTTRLLVDLNRSLDHQMLFSKFTRDLADERKRLILDRYYHPYRNAVGNVIDSIVDQGQTAIHFSVHTFTPRIAGAWRPIDIGLLFDPDAGGEAEYCRRWRQRLVQRFPKRRVLMNQPYAGTADGLTTAMRQRYDSRRYFGIEIEINHRFFKRSPEHQRRVVEELIAAGWDDAPNA</sequence>
<dbReference type="Pfam" id="PF05013">
    <property type="entry name" value="FGase"/>
    <property type="match status" value="1"/>
</dbReference>
<accession>A0ABX5XNY5</accession>
<protein>
    <submittedName>
        <fullName evidence="1">N-formylglutamate amidohydrolase</fullName>
    </submittedName>
</protein>
<dbReference type="Proteomes" id="UP000318081">
    <property type="component" value="Chromosome"/>
</dbReference>
<name>A0ABX5XNY5_9BACT</name>